<reference evidence="8" key="2">
    <citation type="submission" date="2021-04" db="EMBL/GenBank/DDBJ databases">
        <authorList>
            <person name="Gilroy R."/>
        </authorList>
    </citation>
    <scope>NUCLEOTIDE SEQUENCE</scope>
    <source>
        <strain evidence="8">CHK195-6426</strain>
    </source>
</reference>
<comment type="subcellular location">
    <subcellularLocation>
        <location evidence="1">Cell membrane</location>
        <topology evidence="1">Multi-pass membrane protein</topology>
    </subcellularLocation>
</comment>
<dbReference type="InterPro" id="IPR038766">
    <property type="entry name" value="Membrane_comp_ABC_pdt"/>
</dbReference>
<comment type="caution">
    <text evidence="8">The sequence shown here is derived from an EMBL/GenBank/DDBJ whole genome shotgun (WGS) entry which is preliminary data.</text>
</comment>
<feature type="transmembrane region" description="Helical" evidence="6">
    <location>
        <begin position="310"/>
        <end position="329"/>
    </location>
</feature>
<dbReference type="AlphaFoldDB" id="A0A9D1R3R2"/>
<evidence type="ECO:0000259" key="7">
    <source>
        <dbReference type="Pfam" id="PF02687"/>
    </source>
</evidence>
<dbReference type="InterPro" id="IPR003838">
    <property type="entry name" value="ABC3_permease_C"/>
</dbReference>
<protein>
    <submittedName>
        <fullName evidence="8">ABC transporter permease</fullName>
    </submittedName>
</protein>
<evidence type="ECO:0000256" key="2">
    <source>
        <dbReference type="ARBA" id="ARBA00022475"/>
    </source>
</evidence>
<feature type="transmembrane region" description="Helical" evidence="6">
    <location>
        <begin position="660"/>
        <end position="678"/>
    </location>
</feature>
<dbReference type="GO" id="GO:0005886">
    <property type="term" value="C:plasma membrane"/>
    <property type="evidence" value="ECO:0007669"/>
    <property type="project" value="UniProtKB-SubCell"/>
</dbReference>
<accession>A0A9D1R3R2</accession>
<feature type="transmembrane region" description="Helical" evidence="6">
    <location>
        <begin position="712"/>
        <end position="739"/>
    </location>
</feature>
<keyword evidence="3 6" id="KW-0812">Transmembrane</keyword>
<dbReference type="PANTHER" id="PTHR30287:SF2">
    <property type="entry name" value="BLL1001 PROTEIN"/>
    <property type="match status" value="1"/>
</dbReference>
<dbReference type="Proteomes" id="UP000824265">
    <property type="component" value="Unassembled WGS sequence"/>
</dbReference>
<feature type="transmembrane region" description="Helical" evidence="6">
    <location>
        <begin position="253"/>
        <end position="274"/>
    </location>
</feature>
<evidence type="ECO:0000313" key="8">
    <source>
        <dbReference type="EMBL" id="HIW80719.1"/>
    </source>
</evidence>
<evidence type="ECO:0000256" key="1">
    <source>
        <dbReference type="ARBA" id="ARBA00004651"/>
    </source>
</evidence>
<name>A0A9D1R3R2_9FIRM</name>
<dbReference type="PANTHER" id="PTHR30287">
    <property type="entry name" value="MEMBRANE COMPONENT OF PREDICTED ABC SUPERFAMILY METABOLITE UPTAKE TRANSPORTER"/>
    <property type="match status" value="1"/>
</dbReference>
<proteinExistence type="predicted"/>
<evidence type="ECO:0000313" key="9">
    <source>
        <dbReference type="Proteomes" id="UP000824265"/>
    </source>
</evidence>
<dbReference type="Pfam" id="PF02687">
    <property type="entry name" value="FtsX"/>
    <property type="match status" value="2"/>
</dbReference>
<evidence type="ECO:0000256" key="5">
    <source>
        <dbReference type="ARBA" id="ARBA00023136"/>
    </source>
</evidence>
<dbReference type="EMBL" id="DXGH01000025">
    <property type="protein sequence ID" value="HIW80719.1"/>
    <property type="molecule type" value="Genomic_DNA"/>
</dbReference>
<feature type="transmembrane region" description="Helical" evidence="6">
    <location>
        <begin position="759"/>
        <end position="782"/>
    </location>
</feature>
<keyword evidence="5 6" id="KW-0472">Membrane</keyword>
<feature type="transmembrane region" description="Helical" evidence="6">
    <location>
        <begin position="349"/>
        <end position="369"/>
    </location>
</feature>
<keyword evidence="2" id="KW-1003">Cell membrane</keyword>
<organism evidence="8 9">
    <name type="scientific">Candidatus Acetatifactor stercoripullorum</name>
    <dbReference type="NCBI Taxonomy" id="2838414"/>
    <lineage>
        <taxon>Bacteria</taxon>
        <taxon>Bacillati</taxon>
        <taxon>Bacillota</taxon>
        <taxon>Clostridia</taxon>
        <taxon>Lachnospirales</taxon>
        <taxon>Lachnospiraceae</taxon>
        <taxon>Acetatifactor</taxon>
    </lineage>
</organism>
<evidence type="ECO:0000256" key="4">
    <source>
        <dbReference type="ARBA" id="ARBA00022989"/>
    </source>
</evidence>
<gene>
    <name evidence="8" type="ORF">H9742_04185</name>
</gene>
<feature type="domain" description="ABC3 transporter permease C-terminal" evidence="7">
    <location>
        <begin position="261"/>
        <end position="378"/>
    </location>
</feature>
<feature type="transmembrane region" description="Helical" evidence="6">
    <location>
        <begin position="422"/>
        <end position="440"/>
    </location>
</feature>
<feature type="domain" description="ABC3 transporter permease C-terminal" evidence="7">
    <location>
        <begin position="663"/>
        <end position="775"/>
    </location>
</feature>
<evidence type="ECO:0000256" key="3">
    <source>
        <dbReference type="ARBA" id="ARBA00022692"/>
    </source>
</evidence>
<keyword evidence="4 6" id="KW-1133">Transmembrane helix</keyword>
<evidence type="ECO:0000256" key="6">
    <source>
        <dbReference type="SAM" id="Phobius"/>
    </source>
</evidence>
<reference evidence="8" key="1">
    <citation type="journal article" date="2021" name="PeerJ">
        <title>Extensive microbial diversity within the chicken gut microbiome revealed by metagenomics and culture.</title>
        <authorList>
            <person name="Gilroy R."/>
            <person name="Ravi A."/>
            <person name="Getino M."/>
            <person name="Pursley I."/>
            <person name="Horton D.L."/>
            <person name="Alikhan N.F."/>
            <person name="Baker D."/>
            <person name="Gharbi K."/>
            <person name="Hall N."/>
            <person name="Watson M."/>
            <person name="Adriaenssens E.M."/>
            <person name="Foster-Nyarko E."/>
            <person name="Jarju S."/>
            <person name="Secka A."/>
            <person name="Antonio M."/>
            <person name="Oren A."/>
            <person name="Chaudhuri R.R."/>
            <person name="La Ragione R."/>
            <person name="Hildebrand F."/>
            <person name="Pallen M.J."/>
        </authorList>
    </citation>
    <scope>NUCLEOTIDE SEQUENCE</scope>
    <source>
        <strain evidence="8">CHK195-6426</strain>
    </source>
</reference>
<sequence length="791" mass="88371">MLFHILKNDLKRKKTMNIILFLFIILAAMFVASGINNVVTVMNGTDYYLDKAGVGDYVIVTMGDNAVGALDQMLETETAVQDYRIEYVVFGAQDDIRAEDGSFVKCKNTTIYQSIETSAIAFFDMENELVTDVEPGHIYVSGSFMAENGFEKGDRIRFQHSGAQELEMSFVLNGTIKDALLGSDFMGNTRFLLSQEDMQKLLDNETLYDHYRGEICYIDTEDVQAMKAAMADVSNVVFDGSRSTIKMSYVMDMIIAFIMLILSVCLMMVSFVVLKFSITFTIAEEFREIGVMKAIGLSNRKIRSLYVVKYLMLAIVGAAVGFFASIPFGELLLDSVSRKMLLGSDHGTLMNLLGSVLVVCVIVLFAWIYTGRVKKSSPLDAIRSGQTGERYHRKSVLRIHKCPGGNAFYMAANDILSNPRRFLTIIISFGLCTLFVLLLVNTTATLKSPNLIHMFGTESQLYVTDVADVMSYMNNSSKEGVRKRLGEMEQELRGEGMPARLSLELQYKYPITFNGNRYVLTCQQGLNTKITEYAYLEGVAPQNENEIAITPQISELTGAKIGDTMTIHYGGGDRECMVTAYFQTMNLLGEVMRLHENAPTDFEYISGAMSYQIDFTDSPSQEEIELRKERIKKLYNNDKVMNAAEYCKDCTAVADTLETVQFLLLGITLVVVILVTILTERSFIADEKCQIAVLKAMGFQDRAVIKWHVYRFGLAALTAAALAAALSIPMTKLCITPIFKMMGAAEIDYYIDPLQIFVWYPGIVSVVTILVSWMTALCTRVIKSSDTANIE</sequence>